<dbReference type="EMBL" id="BK032747">
    <property type="protein sequence ID" value="DAF58184.1"/>
    <property type="molecule type" value="Genomic_DNA"/>
</dbReference>
<sequence length="282" mass="32423">MQTLINEVLGFVTEDFFTLNEIEEINETIGWMADLPSEWQDCFNSLTVLYNTVKTITLQIEQAGGNCAPLLQKCAEQLCTALPQLALFKSQPVQNIPLTPLALQVQQYNLQQLIDSMWNKTTYCQSTDERLINRLIEVYKIKLMAATKLLSTKGIWYVAYWLPLLHYLTRPVDGGWKLSGVSHRLYQSLKDSLSIYPDDRVNPTVCHVLEMLTWLPTKVDVAVDFSPSRDLTLYWTQYSDNETCWDQELSGYIHGEEPFNESWSNITNIDEVEVLAKINLEV</sequence>
<reference evidence="1" key="1">
    <citation type="journal article" date="2021" name="Proc. Natl. Acad. Sci. U.S.A.">
        <title>A Catalog of Tens of Thousands of Viruses from Human Metagenomes Reveals Hidden Associations with Chronic Diseases.</title>
        <authorList>
            <person name="Tisza M.J."/>
            <person name="Buck C.B."/>
        </authorList>
    </citation>
    <scope>NUCLEOTIDE SEQUENCE</scope>
    <source>
        <strain evidence="1">Ctn8e14</strain>
    </source>
</reference>
<name>A0A8S5T4Y5_9CAUD</name>
<protein>
    <submittedName>
        <fullName evidence="1">Uncharacterized protein</fullName>
    </submittedName>
</protein>
<organism evidence="1">
    <name type="scientific">Siphoviridae sp. ctn8e14</name>
    <dbReference type="NCBI Taxonomy" id="2827936"/>
    <lineage>
        <taxon>Viruses</taxon>
        <taxon>Duplodnaviria</taxon>
        <taxon>Heunggongvirae</taxon>
        <taxon>Uroviricota</taxon>
        <taxon>Caudoviricetes</taxon>
    </lineage>
</organism>
<accession>A0A8S5T4Y5</accession>
<evidence type="ECO:0000313" key="1">
    <source>
        <dbReference type="EMBL" id="DAF58184.1"/>
    </source>
</evidence>
<proteinExistence type="predicted"/>